<sequence length="137" mass="14318">MRRVSGWTFAAERLKMAVVVLGVVVVGMVFLEVNGGPGRIPAGGPGPEVDVRVQGVSDGVEVGITPHGFAWVGDHASAAPQTGGAQVFLDGRLLAELYSPKVVLQGVDPGVHRVRVVLVDRDHRPVGTPREATVSVP</sequence>
<dbReference type="Proteomes" id="UP000231932">
    <property type="component" value="Chromosome"/>
</dbReference>
<dbReference type="RefSeq" id="WP_100666811.1">
    <property type="nucleotide sequence ID" value="NZ_CP024955.1"/>
</dbReference>
<evidence type="ECO:0000313" key="5">
    <source>
        <dbReference type="Proteomes" id="UP000502196"/>
    </source>
</evidence>
<proteinExistence type="predicted"/>
<protein>
    <submittedName>
        <fullName evidence="2">Uncharacterized protein</fullName>
    </submittedName>
</protein>
<dbReference type="OrthoDB" id="2374151at2"/>
<reference evidence="4" key="1">
    <citation type="submission" date="2017-11" db="EMBL/GenBank/DDBJ databases">
        <title>Complete Genome Sequence of Kyrpidia sp. Strain EA-1, a thermophilic, hydrogen-oxidizing Bacterium, isolated from the Azores.</title>
        <authorList>
            <person name="Reiner J.E."/>
            <person name="Lapp C.J."/>
            <person name="Bunk B."/>
            <person name="Gescher J."/>
        </authorList>
    </citation>
    <scope>NUCLEOTIDE SEQUENCE [LARGE SCALE GENOMIC DNA]</scope>
    <source>
        <strain evidence="4">EA-1</strain>
    </source>
</reference>
<evidence type="ECO:0000256" key="1">
    <source>
        <dbReference type="SAM" id="Phobius"/>
    </source>
</evidence>
<evidence type="ECO:0000313" key="4">
    <source>
        <dbReference type="Proteomes" id="UP000231932"/>
    </source>
</evidence>
<dbReference type="KEGG" id="kyr:CVV65_02545"/>
<organism evidence="2 4">
    <name type="scientific">Kyrpidia spormannii</name>
    <dbReference type="NCBI Taxonomy" id="2055160"/>
    <lineage>
        <taxon>Bacteria</taxon>
        <taxon>Bacillati</taxon>
        <taxon>Bacillota</taxon>
        <taxon>Bacilli</taxon>
        <taxon>Bacillales</taxon>
        <taxon>Alicyclobacillaceae</taxon>
        <taxon>Kyrpidia</taxon>
    </lineage>
</organism>
<keyword evidence="1" id="KW-0472">Membrane</keyword>
<reference evidence="2" key="2">
    <citation type="journal article" date="2018" name="Genome Announc.">
        <title>Complete Genome Sequence of Kyrpidia sp. Strain EA-1, a Thermophilic Knallgas Bacterium, Isolated from the Azores.</title>
        <authorList>
            <person name="Reiner J.E."/>
            <person name="Lapp C.J."/>
            <person name="Bunk B."/>
            <person name="Sproer C."/>
            <person name="Overmann J."/>
            <person name="Gescher J."/>
        </authorList>
    </citation>
    <scope>NUCLEOTIDE SEQUENCE</scope>
    <source>
        <strain evidence="2">EA-1</strain>
    </source>
</reference>
<keyword evidence="1" id="KW-1133">Transmembrane helix</keyword>
<dbReference type="EMBL" id="CP024955">
    <property type="protein sequence ID" value="ATY83976.1"/>
    <property type="molecule type" value="Genomic_DNA"/>
</dbReference>
<dbReference type="AlphaFoldDB" id="A0A2K8N3E6"/>
<dbReference type="EMBL" id="LR792683">
    <property type="protein sequence ID" value="CAB3390794.1"/>
    <property type="molecule type" value="Genomic_DNA"/>
</dbReference>
<reference evidence="3 5" key="3">
    <citation type="submission" date="2020-04" db="EMBL/GenBank/DDBJ databases">
        <authorList>
            <person name="Hogendoorn C."/>
        </authorList>
    </citation>
    <scope>NUCLEOTIDE SEQUENCE [LARGE SCALE GENOMIC DNA]</scope>
    <source>
        <strain evidence="3">COOX1</strain>
    </source>
</reference>
<keyword evidence="1" id="KW-0812">Transmembrane</keyword>
<name>A0A2K8N3E6_9BACL</name>
<feature type="transmembrane region" description="Helical" evidence="1">
    <location>
        <begin position="12"/>
        <end position="31"/>
    </location>
</feature>
<evidence type="ECO:0000313" key="3">
    <source>
        <dbReference type="EMBL" id="CAB3390794.1"/>
    </source>
</evidence>
<keyword evidence="4" id="KW-1185">Reference proteome</keyword>
<accession>A0A2K8N3E6</accession>
<evidence type="ECO:0000313" key="2">
    <source>
        <dbReference type="EMBL" id="ATY83976.1"/>
    </source>
</evidence>
<gene>
    <name evidence="3" type="ORF">COOX1_0591</name>
    <name evidence="2" type="ORF">CVV65_02545</name>
</gene>
<dbReference type="Proteomes" id="UP000502196">
    <property type="component" value="Chromosome"/>
</dbReference>